<feature type="transmembrane region" description="Helical" evidence="7">
    <location>
        <begin position="31"/>
        <end position="52"/>
    </location>
</feature>
<evidence type="ECO:0000256" key="4">
    <source>
        <dbReference type="ARBA" id="ARBA00022692"/>
    </source>
</evidence>
<keyword evidence="10" id="KW-1185">Reference proteome</keyword>
<dbReference type="RefSeq" id="WP_382395351.1">
    <property type="nucleotide sequence ID" value="NZ_JBHUNA010000038.1"/>
</dbReference>
<keyword evidence="5 7" id="KW-1133">Transmembrane helix</keyword>
<dbReference type="EMBL" id="JBHUNA010000038">
    <property type="protein sequence ID" value="MFD2762143.1"/>
    <property type="molecule type" value="Genomic_DNA"/>
</dbReference>
<dbReference type="InterPro" id="IPR037185">
    <property type="entry name" value="EmrE-like"/>
</dbReference>
<dbReference type="Pfam" id="PF00892">
    <property type="entry name" value="EamA"/>
    <property type="match status" value="2"/>
</dbReference>
<evidence type="ECO:0000256" key="6">
    <source>
        <dbReference type="ARBA" id="ARBA00023136"/>
    </source>
</evidence>
<organism evidence="9 10">
    <name type="scientific">Lentibacillus juripiscarius</name>
    <dbReference type="NCBI Taxonomy" id="257446"/>
    <lineage>
        <taxon>Bacteria</taxon>
        <taxon>Bacillati</taxon>
        <taxon>Bacillota</taxon>
        <taxon>Bacilli</taxon>
        <taxon>Bacillales</taxon>
        <taxon>Bacillaceae</taxon>
        <taxon>Lentibacillus</taxon>
    </lineage>
</organism>
<evidence type="ECO:0000256" key="7">
    <source>
        <dbReference type="SAM" id="Phobius"/>
    </source>
</evidence>
<evidence type="ECO:0000256" key="2">
    <source>
        <dbReference type="ARBA" id="ARBA00007362"/>
    </source>
</evidence>
<evidence type="ECO:0000256" key="5">
    <source>
        <dbReference type="ARBA" id="ARBA00022989"/>
    </source>
</evidence>
<evidence type="ECO:0000313" key="10">
    <source>
        <dbReference type="Proteomes" id="UP001597502"/>
    </source>
</evidence>
<feature type="transmembrane region" description="Helical" evidence="7">
    <location>
        <begin position="211"/>
        <end position="232"/>
    </location>
</feature>
<feature type="transmembrane region" description="Helical" evidence="7">
    <location>
        <begin position="64"/>
        <end position="86"/>
    </location>
</feature>
<feature type="domain" description="EamA" evidence="8">
    <location>
        <begin position="148"/>
        <end position="284"/>
    </location>
</feature>
<evidence type="ECO:0000313" key="9">
    <source>
        <dbReference type="EMBL" id="MFD2762143.1"/>
    </source>
</evidence>
<keyword evidence="6 7" id="KW-0472">Membrane</keyword>
<feature type="transmembrane region" description="Helical" evidence="7">
    <location>
        <begin position="120"/>
        <end position="143"/>
    </location>
</feature>
<feature type="transmembrane region" description="Helical" evidence="7">
    <location>
        <begin position="269"/>
        <end position="289"/>
    </location>
</feature>
<accession>A0ABW5V7W8</accession>
<evidence type="ECO:0000256" key="3">
    <source>
        <dbReference type="ARBA" id="ARBA00022475"/>
    </source>
</evidence>
<comment type="caution">
    <text evidence="9">The sequence shown here is derived from an EMBL/GenBank/DDBJ whole genome shotgun (WGS) entry which is preliminary data.</text>
</comment>
<evidence type="ECO:0000259" key="8">
    <source>
        <dbReference type="Pfam" id="PF00892"/>
    </source>
</evidence>
<feature type="domain" description="EamA" evidence="8">
    <location>
        <begin position="4"/>
        <end position="136"/>
    </location>
</feature>
<dbReference type="InterPro" id="IPR000620">
    <property type="entry name" value="EamA_dom"/>
</dbReference>
<keyword evidence="3" id="KW-1003">Cell membrane</keyword>
<feature type="transmembrane region" description="Helical" evidence="7">
    <location>
        <begin position="179"/>
        <end position="199"/>
    </location>
</feature>
<sequence>MLRIYMLLLLVMLMWGLNVSALKVLVGAVDPILLTAFRIMTAGVAVLIICLAMGIFRLPRKDEWFTIFFIAIFNVILHHSFVAVGLTKTSGINAGLILGMVPLVTVMMTVIFLRQRVRWLRILGFILGFVGVAVTTLAGAGGIKAVSPGDLIVFLGVVVQGFSFVLISKLRPTFDPRLVTGYMLVVGSVFIFLLSQAFGANIQEITKLADWRLGSVFLFSAVFATAFGHMTYNYAIKKAGPAEAAIFLNMNTLFAITGAAVFLNETITVHHIAGFLLILCGIFLGTGAADNLAKRQRAH</sequence>
<name>A0ABW5V7W8_9BACI</name>
<feature type="transmembrane region" description="Helical" evidence="7">
    <location>
        <begin position="149"/>
        <end position="167"/>
    </location>
</feature>
<feature type="transmembrane region" description="Helical" evidence="7">
    <location>
        <begin position="92"/>
        <end position="113"/>
    </location>
</feature>
<dbReference type="PANTHER" id="PTHR32322:SF18">
    <property type="entry name" value="S-ADENOSYLMETHIONINE_S-ADENOSYLHOMOCYSTEINE TRANSPORTER"/>
    <property type="match status" value="1"/>
</dbReference>
<dbReference type="Proteomes" id="UP001597502">
    <property type="component" value="Unassembled WGS sequence"/>
</dbReference>
<feature type="transmembrane region" description="Helical" evidence="7">
    <location>
        <begin position="244"/>
        <end position="263"/>
    </location>
</feature>
<comment type="subcellular location">
    <subcellularLocation>
        <location evidence="1">Cell membrane</location>
        <topology evidence="1">Multi-pass membrane protein</topology>
    </subcellularLocation>
</comment>
<reference evidence="10" key="1">
    <citation type="journal article" date="2019" name="Int. J. Syst. Evol. Microbiol.">
        <title>The Global Catalogue of Microorganisms (GCM) 10K type strain sequencing project: providing services to taxonomists for standard genome sequencing and annotation.</title>
        <authorList>
            <consortium name="The Broad Institute Genomics Platform"/>
            <consortium name="The Broad Institute Genome Sequencing Center for Infectious Disease"/>
            <person name="Wu L."/>
            <person name="Ma J."/>
        </authorList>
    </citation>
    <scope>NUCLEOTIDE SEQUENCE [LARGE SCALE GENOMIC DNA]</scope>
    <source>
        <strain evidence="10">TISTR 1535</strain>
    </source>
</reference>
<comment type="similarity">
    <text evidence="2">Belongs to the EamA transporter family.</text>
</comment>
<proteinExistence type="inferred from homology"/>
<gene>
    <name evidence="9" type="ORF">ACFSUO_14385</name>
</gene>
<dbReference type="PANTHER" id="PTHR32322">
    <property type="entry name" value="INNER MEMBRANE TRANSPORTER"/>
    <property type="match status" value="1"/>
</dbReference>
<evidence type="ECO:0000256" key="1">
    <source>
        <dbReference type="ARBA" id="ARBA00004651"/>
    </source>
</evidence>
<protein>
    <submittedName>
        <fullName evidence="9">DMT family transporter</fullName>
    </submittedName>
</protein>
<dbReference type="SUPFAM" id="SSF103481">
    <property type="entry name" value="Multidrug resistance efflux transporter EmrE"/>
    <property type="match status" value="2"/>
</dbReference>
<dbReference type="InterPro" id="IPR050638">
    <property type="entry name" value="AA-Vitamin_Transporters"/>
</dbReference>
<keyword evidence="4 7" id="KW-0812">Transmembrane</keyword>